<dbReference type="PANTHER" id="PTHR30005">
    <property type="entry name" value="EXOPOLYPHOSPHATASE"/>
    <property type="match status" value="1"/>
</dbReference>
<feature type="domain" description="Ppx/GppA phosphatase N-terminal" evidence="1">
    <location>
        <begin position="29"/>
        <end position="288"/>
    </location>
</feature>
<evidence type="ECO:0000313" key="2">
    <source>
        <dbReference type="EMBL" id="KYG73736.1"/>
    </source>
</evidence>
<dbReference type="PANTHER" id="PTHR30005:SF0">
    <property type="entry name" value="RETROGRADE REGULATION PROTEIN 2"/>
    <property type="match status" value="1"/>
</dbReference>
<dbReference type="InterPro" id="IPR050273">
    <property type="entry name" value="GppA/Ppx_hydrolase"/>
</dbReference>
<dbReference type="Gene3D" id="3.30.420.40">
    <property type="match status" value="1"/>
</dbReference>
<evidence type="ECO:0000259" key="1">
    <source>
        <dbReference type="Pfam" id="PF02541"/>
    </source>
</evidence>
<dbReference type="Gene3D" id="3.30.420.150">
    <property type="entry name" value="Exopolyphosphatase. Domain 2"/>
    <property type="match status" value="1"/>
</dbReference>
<dbReference type="STRING" id="333140.AWW68_13725"/>
<gene>
    <name evidence="2" type="ORF">AWW68_13725</name>
</gene>
<dbReference type="AlphaFoldDB" id="A0A150X4V0"/>
<reference evidence="2 3" key="1">
    <citation type="submission" date="2016-01" db="EMBL/GenBank/DDBJ databases">
        <title>Genome sequencing of Roseivirga spongicola UST030701-084.</title>
        <authorList>
            <person name="Selvaratnam C."/>
            <person name="Thevarajoo S."/>
            <person name="Goh K.M."/>
            <person name="Ee R."/>
            <person name="Chan K.-G."/>
            <person name="Chong C.S."/>
        </authorList>
    </citation>
    <scope>NUCLEOTIDE SEQUENCE [LARGE SCALE GENOMIC DNA]</scope>
    <source>
        <strain evidence="2 3">UST030701-084</strain>
    </source>
</reference>
<dbReference type="InterPro" id="IPR003695">
    <property type="entry name" value="Ppx_GppA_N"/>
</dbReference>
<dbReference type="SUPFAM" id="SSF53067">
    <property type="entry name" value="Actin-like ATPase domain"/>
    <property type="match status" value="2"/>
</dbReference>
<dbReference type="CDD" id="cd24006">
    <property type="entry name" value="ASKHA_NBD_PPX_GppA"/>
    <property type="match status" value="1"/>
</dbReference>
<dbReference type="OrthoDB" id="9814545at2"/>
<accession>A0A150X4V0</accession>
<dbReference type="InterPro" id="IPR043129">
    <property type="entry name" value="ATPase_NBD"/>
</dbReference>
<dbReference type="EMBL" id="LRPC01000028">
    <property type="protein sequence ID" value="KYG73736.1"/>
    <property type="molecule type" value="Genomic_DNA"/>
</dbReference>
<name>A0A150X4V0_9BACT</name>
<comment type="caution">
    <text evidence="2">The sequence shown here is derived from an EMBL/GenBank/DDBJ whole genome shotgun (WGS) entry which is preliminary data.</text>
</comment>
<dbReference type="GO" id="GO:0016462">
    <property type="term" value="F:pyrophosphatase activity"/>
    <property type="evidence" value="ECO:0007669"/>
    <property type="project" value="TreeGrafter"/>
</dbReference>
<sequence length="300" mass="33906">MKLAAIDIGSNAIRFQVTHVMTYEGQHYFKRLEYVRFPLRLGQDVFKLKKIGEKSEDKFIRLMNAFKLLIDLYEVDQYYACATSAMREAANGREITKKVKELLGLKINIISGEREAELINRVVMEKLGKGTFLHVDVGGGSTELNLIKDGIKIESESFKIGSVRTIENDSPKGVLKRMSQWIEAQVKGAKTAITAIGTGGNINKIYELSGAKTKTRLMRIESILEVQEHLASHTLDERIFKLHLNPDRADVILPASDIYLHAMKSANIQRILVPDVGLKDGIMHMLFEKHVRQSVIRLND</sequence>
<protein>
    <submittedName>
        <fullName evidence="2">Phosphatase</fullName>
    </submittedName>
</protein>
<dbReference type="RefSeq" id="WP_068222498.1">
    <property type="nucleotide sequence ID" value="NZ_CP139724.1"/>
</dbReference>
<proteinExistence type="predicted"/>
<organism evidence="2 3">
    <name type="scientific">Roseivirga spongicola</name>
    <dbReference type="NCBI Taxonomy" id="333140"/>
    <lineage>
        <taxon>Bacteria</taxon>
        <taxon>Pseudomonadati</taxon>
        <taxon>Bacteroidota</taxon>
        <taxon>Cytophagia</taxon>
        <taxon>Cytophagales</taxon>
        <taxon>Roseivirgaceae</taxon>
        <taxon>Roseivirga</taxon>
    </lineage>
</organism>
<dbReference type="Pfam" id="PF02541">
    <property type="entry name" value="Ppx-GppA"/>
    <property type="match status" value="1"/>
</dbReference>
<keyword evidence="3" id="KW-1185">Reference proteome</keyword>
<dbReference type="Proteomes" id="UP000075606">
    <property type="component" value="Unassembled WGS sequence"/>
</dbReference>
<evidence type="ECO:0000313" key="3">
    <source>
        <dbReference type="Proteomes" id="UP000075606"/>
    </source>
</evidence>